<sequence length="78" mass="8893">MGWIWKEDDDVESAAAGDNSTTVLSSNKDGCSTRKIVSSQCRTEEMEPGIFIRKCENTQQIFRYCLGSLRTKRFDTLH</sequence>
<name>A0AAV3QRY5_LITER</name>
<proteinExistence type="predicted"/>
<gene>
    <name evidence="1" type="ORF">LIER_21135</name>
</gene>
<dbReference type="AlphaFoldDB" id="A0AAV3QRY5"/>
<keyword evidence="2" id="KW-1185">Reference proteome</keyword>
<dbReference type="Proteomes" id="UP001454036">
    <property type="component" value="Unassembled WGS sequence"/>
</dbReference>
<reference evidence="1 2" key="1">
    <citation type="submission" date="2024-01" db="EMBL/GenBank/DDBJ databases">
        <title>The complete chloroplast genome sequence of Lithospermum erythrorhizon: insights into the phylogenetic relationship among Boraginaceae species and the maternal lineages of purple gromwells.</title>
        <authorList>
            <person name="Okada T."/>
            <person name="Watanabe K."/>
        </authorList>
    </citation>
    <scope>NUCLEOTIDE SEQUENCE [LARGE SCALE GENOMIC DNA]</scope>
</reference>
<evidence type="ECO:0000313" key="2">
    <source>
        <dbReference type="Proteomes" id="UP001454036"/>
    </source>
</evidence>
<organism evidence="1 2">
    <name type="scientific">Lithospermum erythrorhizon</name>
    <name type="common">Purple gromwell</name>
    <name type="synonym">Lithospermum officinale var. erythrorhizon</name>
    <dbReference type="NCBI Taxonomy" id="34254"/>
    <lineage>
        <taxon>Eukaryota</taxon>
        <taxon>Viridiplantae</taxon>
        <taxon>Streptophyta</taxon>
        <taxon>Embryophyta</taxon>
        <taxon>Tracheophyta</taxon>
        <taxon>Spermatophyta</taxon>
        <taxon>Magnoliopsida</taxon>
        <taxon>eudicotyledons</taxon>
        <taxon>Gunneridae</taxon>
        <taxon>Pentapetalae</taxon>
        <taxon>asterids</taxon>
        <taxon>lamiids</taxon>
        <taxon>Boraginales</taxon>
        <taxon>Boraginaceae</taxon>
        <taxon>Boraginoideae</taxon>
        <taxon>Lithospermeae</taxon>
        <taxon>Lithospermum</taxon>
    </lineage>
</organism>
<accession>A0AAV3QRY5</accession>
<dbReference type="PANTHER" id="PTHR35722:SF1">
    <property type="entry name" value="MAL D 1-ASSOCIATED PROTEIN"/>
    <property type="match status" value="1"/>
</dbReference>
<evidence type="ECO:0000313" key="1">
    <source>
        <dbReference type="EMBL" id="GAA0165838.1"/>
    </source>
</evidence>
<dbReference type="PANTHER" id="PTHR35722">
    <property type="entry name" value="MAL D 1-ASSOCIATED PROTEIN"/>
    <property type="match status" value="1"/>
</dbReference>
<dbReference type="InterPro" id="IPR053346">
    <property type="entry name" value="Fra_a_1-associated"/>
</dbReference>
<dbReference type="EMBL" id="BAABME010005512">
    <property type="protein sequence ID" value="GAA0165838.1"/>
    <property type="molecule type" value="Genomic_DNA"/>
</dbReference>
<protein>
    <submittedName>
        <fullName evidence="1">Uncharacterized protein</fullName>
    </submittedName>
</protein>
<comment type="caution">
    <text evidence="1">The sequence shown here is derived from an EMBL/GenBank/DDBJ whole genome shotgun (WGS) entry which is preliminary data.</text>
</comment>